<keyword evidence="10" id="KW-1283">Bacterial microcompartment</keyword>
<evidence type="ECO:0000313" key="16">
    <source>
        <dbReference type="Proteomes" id="UP000000268"/>
    </source>
</evidence>
<evidence type="ECO:0000256" key="4">
    <source>
        <dbReference type="ARBA" id="ARBA00022723"/>
    </source>
</evidence>
<dbReference type="PANTHER" id="PTHR11002">
    <property type="entry name" value="CARBONIC ANHYDRASE"/>
    <property type="match status" value="1"/>
</dbReference>
<dbReference type="KEGG" id="amr:AM1_3470"/>
<dbReference type="GO" id="GO:0015977">
    <property type="term" value="P:carbon fixation"/>
    <property type="evidence" value="ECO:0007669"/>
    <property type="project" value="UniProtKB-KW"/>
</dbReference>
<evidence type="ECO:0000256" key="2">
    <source>
        <dbReference type="ARBA" id="ARBA00012925"/>
    </source>
</evidence>
<dbReference type="Gene3D" id="3.40.1050.10">
    <property type="entry name" value="Carbonic anhydrase"/>
    <property type="match status" value="1"/>
</dbReference>
<dbReference type="STRING" id="329726.AM1_3470"/>
<comment type="catalytic activity">
    <reaction evidence="12">
        <text>hydrogencarbonate + H(+) = CO2 + H2O</text>
        <dbReference type="Rhea" id="RHEA:10748"/>
        <dbReference type="ChEBI" id="CHEBI:15377"/>
        <dbReference type="ChEBI" id="CHEBI:15378"/>
        <dbReference type="ChEBI" id="CHEBI:16526"/>
        <dbReference type="ChEBI" id="CHEBI:17544"/>
        <dbReference type="EC" id="4.2.1.1"/>
    </reaction>
</comment>
<feature type="binding site" evidence="13">
    <location>
        <position position="39"/>
    </location>
    <ligand>
        <name>Zn(2+)</name>
        <dbReference type="ChEBI" id="CHEBI:29105"/>
    </ligand>
</feature>
<evidence type="ECO:0000256" key="11">
    <source>
        <dbReference type="ARBA" id="ARBA00031969"/>
    </source>
</evidence>
<dbReference type="SUPFAM" id="SSF53056">
    <property type="entry name" value="beta-carbonic anhydrase, cab"/>
    <property type="match status" value="1"/>
</dbReference>
<dbReference type="eggNOG" id="COG0288">
    <property type="taxonomic scope" value="Bacteria"/>
</dbReference>
<comment type="subcellular location">
    <subcellularLocation>
        <location evidence="8">Carboxysome</location>
    </subcellularLocation>
</comment>
<dbReference type="GO" id="GO:0004089">
    <property type="term" value="F:carbonate dehydratase activity"/>
    <property type="evidence" value="ECO:0007669"/>
    <property type="project" value="UniProtKB-EC"/>
</dbReference>
<dbReference type="GO" id="GO:0008270">
    <property type="term" value="F:zinc ion binding"/>
    <property type="evidence" value="ECO:0007669"/>
    <property type="project" value="InterPro"/>
</dbReference>
<keyword evidence="5 13" id="KW-0862">Zinc</keyword>
<dbReference type="AlphaFoldDB" id="B0C164"/>
<dbReference type="Proteomes" id="UP000000268">
    <property type="component" value="Chromosome"/>
</dbReference>
<dbReference type="EC" id="4.2.1.1" evidence="2"/>
<proteinExistence type="inferred from homology"/>
<evidence type="ECO:0000256" key="5">
    <source>
        <dbReference type="ARBA" id="ARBA00022833"/>
    </source>
</evidence>
<dbReference type="InterPro" id="IPR045066">
    <property type="entry name" value="Beta_CA_cladeB"/>
</dbReference>
<evidence type="ECO:0000256" key="10">
    <source>
        <dbReference type="ARBA" id="ARBA00024446"/>
    </source>
</evidence>
<dbReference type="SMART" id="SM00947">
    <property type="entry name" value="Pro_CA"/>
    <property type="match status" value="1"/>
</dbReference>
<dbReference type="OrthoDB" id="9797527at2"/>
<name>B0C164_ACAM1</name>
<dbReference type="FunFam" id="3.40.1050.10:FF:000003">
    <property type="entry name" value="Carbonic anhydrase"/>
    <property type="match status" value="1"/>
</dbReference>
<evidence type="ECO:0000313" key="15">
    <source>
        <dbReference type="EMBL" id="ABW28462.1"/>
    </source>
</evidence>
<evidence type="ECO:0000256" key="9">
    <source>
        <dbReference type="ARBA" id="ARBA00023669"/>
    </source>
</evidence>
<evidence type="ECO:0000256" key="7">
    <source>
        <dbReference type="ARBA" id="ARBA00023300"/>
    </source>
</evidence>
<dbReference type="InterPro" id="IPR001765">
    <property type="entry name" value="Carbonic_anhydrase"/>
</dbReference>
<evidence type="ECO:0000256" key="12">
    <source>
        <dbReference type="ARBA" id="ARBA00048348"/>
    </source>
</evidence>
<dbReference type="PANTHER" id="PTHR11002:SF76">
    <property type="entry name" value="CARBONIC ANHYDRASE"/>
    <property type="match status" value="1"/>
</dbReference>
<accession>B0C164</accession>
<dbReference type="GO" id="GO:0031470">
    <property type="term" value="C:carboxysome"/>
    <property type="evidence" value="ECO:0007669"/>
    <property type="project" value="UniProtKB-SubCell"/>
</dbReference>
<feature type="region of interest" description="Disordered" evidence="14">
    <location>
        <begin position="235"/>
        <end position="256"/>
    </location>
</feature>
<evidence type="ECO:0000256" key="8">
    <source>
        <dbReference type="ARBA" id="ARBA00023587"/>
    </source>
</evidence>
<dbReference type="RefSeq" id="WP_012163859.1">
    <property type="nucleotide sequence ID" value="NC_009925.1"/>
</dbReference>
<gene>
    <name evidence="15" type="ordered locus">AM1_3470</name>
</gene>
<dbReference type="PROSITE" id="PS00705">
    <property type="entry name" value="PROK_CO2_ANHYDRASE_2"/>
    <property type="match status" value="1"/>
</dbReference>
<feature type="binding site" evidence="13">
    <location>
        <position position="98"/>
    </location>
    <ligand>
        <name>Zn(2+)</name>
        <dbReference type="ChEBI" id="CHEBI:29105"/>
    </ligand>
</feature>
<evidence type="ECO:0000256" key="14">
    <source>
        <dbReference type="SAM" id="MobiDB-lite"/>
    </source>
</evidence>
<evidence type="ECO:0000256" key="13">
    <source>
        <dbReference type="PIRSR" id="PIRSR601765-1"/>
    </source>
</evidence>
<dbReference type="InterPro" id="IPR036874">
    <property type="entry name" value="Carbonic_anhydrase_sf"/>
</dbReference>
<dbReference type="PROSITE" id="PS00704">
    <property type="entry name" value="PROK_CO2_ANHYDRASE_1"/>
    <property type="match status" value="1"/>
</dbReference>
<comment type="similarity">
    <text evidence="1">Belongs to the beta-class carbonic anhydrase family.</text>
</comment>
<sequence length="322" mass="35959">MKKLVRGLQEFKQSYVAQNQELLEELSHGQKPRVLFISCSDSRVDPNLITQTDVGELFVIRNAGNIVPPYGAANGGEGGTIEYAIAALEIDQVVICGHSHCGAMKGLMKLNKLQADMPLVYDWLQHAETTRRLVAENYPESQGEERVEILVAENVLVQIDNLKTYPIVRSRLLQGKLQIYGWIYHIETGEVLAYDDQTHTYIPPQSQLLDPPPSLPSRLEQYLISTHAPPVACEVPTPRLQSASSSPAASPVNGTPAADRIRSQLNALLKASPDSWVDVEDRMRSMSKLLEDARHEGMSASEAQNYHHQFSEQIPRWLRQMG</sequence>
<evidence type="ECO:0000256" key="3">
    <source>
        <dbReference type="ARBA" id="ARBA00014628"/>
    </source>
</evidence>
<keyword evidence="9" id="KW-1282">Carboxysome</keyword>
<organism evidence="15 16">
    <name type="scientific">Acaryochloris marina (strain MBIC 11017)</name>
    <dbReference type="NCBI Taxonomy" id="329726"/>
    <lineage>
        <taxon>Bacteria</taxon>
        <taxon>Bacillati</taxon>
        <taxon>Cyanobacteriota</taxon>
        <taxon>Cyanophyceae</taxon>
        <taxon>Acaryochloridales</taxon>
        <taxon>Acaryochloridaceae</taxon>
        <taxon>Acaryochloris</taxon>
    </lineage>
</organism>
<dbReference type="Pfam" id="PF00484">
    <property type="entry name" value="Pro_CA"/>
    <property type="match status" value="1"/>
</dbReference>
<comment type="cofactor">
    <cofactor evidence="13">
        <name>Zn(2+)</name>
        <dbReference type="ChEBI" id="CHEBI:29105"/>
    </cofactor>
    <text evidence="13">Binds 1 zinc ion per subunit.</text>
</comment>
<dbReference type="HOGENOM" id="CLU_865756_0_0_3"/>
<keyword evidence="16" id="KW-1185">Reference proteome</keyword>
<evidence type="ECO:0000256" key="6">
    <source>
        <dbReference type="ARBA" id="ARBA00023239"/>
    </source>
</evidence>
<keyword evidence="4 13" id="KW-0479">Metal-binding</keyword>
<feature type="compositionally biased region" description="Low complexity" evidence="14">
    <location>
        <begin position="242"/>
        <end position="251"/>
    </location>
</feature>
<dbReference type="GO" id="GO:0015976">
    <property type="term" value="P:carbon utilization"/>
    <property type="evidence" value="ECO:0007669"/>
    <property type="project" value="InterPro"/>
</dbReference>
<evidence type="ECO:0000256" key="1">
    <source>
        <dbReference type="ARBA" id="ARBA00006217"/>
    </source>
</evidence>
<keyword evidence="7" id="KW-0120">Carbon dioxide fixation</keyword>
<dbReference type="EMBL" id="CP000828">
    <property type="protein sequence ID" value="ABW28462.1"/>
    <property type="molecule type" value="Genomic_DNA"/>
</dbReference>
<keyword evidence="6" id="KW-0456">Lyase</keyword>
<dbReference type="CDD" id="cd00884">
    <property type="entry name" value="beta_CA_cladeB"/>
    <property type="match status" value="1"/>
</dbReference>
<protein>
    <recommendedName>
        <fullName evidence="3">Carbonic anhydrase</fullName>
        <ecNumber evidence="2">4.2.1.1</ecNumber>
    </recommendedName>
    <alternativeName>
        <fullName evidence="11">Carbonate dehydratase</fullName>
    </alternativeName>
</protein>
<reference evidence="15 16" key="1">
    <citation type="journal article" date="2008" name="Proc. Natl. Acad. Sci. U.S.A.">
        <title>Niche adaptation and genome expansion in the chlorophyll d-producing cyanobacterium Acaryochloris marina.</title>
        <authorList>
            <person name="Swingley W.D."/>
            <person name="Chen M."/>
            <person name="Cheung P.C."/>
            <person name="Conrad A.L."/>
            <person name="Dejesa L.C."/>
            <person name="Hao J."/>
            <person name="Honchak B.M."/>
            <person name="Karbach L.E."/>
            <person name="Kurdoglu A."/>
            <person name="Lahiri S."/>
            <person name="Mastrian S.D."/>
            <person name="Miyashita H."/>
            <person name="Page L."/>
            <person name="Ramakrishna P."/>
            <person name="Satoh S."/>
            <person name="Sattley W.M."/>
            <person name="Shimada Y."/>
            <person name="Taylor H.L."/>
            <person name="Tomo T."/>
            <person name="Tsuchiya T."/>
            <person name="Wang Z.T."/>
            <person name="Raymond J."/>
            <person name="Mimuro M."/>
            <person name="Blankenship R.E."/>
            <person name="Touchman J.W."/>
        </authorList>
    </citation>
    <scope>NUCLEOTIDE SEQUENCE [LARGE SCALE GENOMIC DNA]</scope>
    <source>
        <strain evidence="16">MBIC 11017</strain>
    </source>
</reference>
<feature type="binding site" evidence="13">
    <location>
        <position position="41"/>
    </location>
    <ligand>
        <name>Zn(2+)</name>
        <dbReference type="ChEBI" id="CHEBI:29105"/>
    </ligand>
</feature>
<feature type="binding site" evidence="13">
    <location>
        <position position="101"/>
    </location>
    <ligand>
        <name>Zn(2+)</name>
        <dbReference type="ChEBI" id="CHEBI:29105"/>
    </ligand>
</feature>
<dbReference type="InterPro" id="IPR015892">
    <property type="entry name" value="Carbonic_anhydrase_CS"/>
</dbReference>